<keyword evidence="1" id="KW-1133">Transmembrane helix</keyword>
<evidence type="ECO:0000259" key="2">
    <source>
        <dbReference type="Pfam" id="PF00085"/>
    </source>
</evidence>
<gene>
    <name evidence="4" type="primary">LOC105362367</name>
</gene>
<dbReference type="PANTHER" id="PTHR19991:SF2">
    <property type="entry name" value="GH08893P"/>
    <property type="match status" value="1"/>
</dbReference>
<keyword evidence="1" id="KW-0472">Membrane</keyword>
<dbReference type="SUPFAM" id="SSF52833">
    <property type="entry name" value="Thioredoxin-like"/>
    <property type="match status" value="2"/>
</dbReference>
<keyword evidence="1" id="KW-0812">Transmembrane</keyword>
<dbReference type="Gene3D" id="3.40.30.10">
    <property type="entry name" value="Glutaredoxin"/>
    <property type="match status" value="2"/>
</dbReference>
<feature type="transmembrane region" description="Helical" evidence="1">
    <location>
        <begin position="296"/>
        <end position="317"/>
    </location>
</feature>
<dbReference type="InterPro" id="IPR013766">
    <property type="entry name" value="Thioredoxin_domain"/>
</dbReference>
<dbReference type="KEGG" id="csol:105362367"/>
<protein>
    <submittedName>
        <fullName evidence="4">Uncharacterized protein LOC105362367</fullName>
    </submittedName>
</protein>
<proteinExistence type="predicted"/>
<dbReference type="AlphaFoldDB" id="A0AAJ7DVN3"/>
<evidence type="ECO:0000313" key="3">
    <source>
        <dbReference type="Proteomes" id="UP000695007"/>
    </source>
</evidence>
<evidence type="ECO:0000313" key="4">
    <source>
        <dbReference type="RefSeq" id="XP_011498107.1"/>
    </source>
</evidence>
<dbReference type="GeneID" id="105362367"/>
<reference evidence="4" key="1">
    <citation type="submission" date="2025-08" db="UniProtKB">
        <authorList>
            <consortium name="RefSeq"/>
        </authorList>
    </citation>
    <scope>IDENTIFICATION</scope>
</reference>
<evidence type="ECO:0000256" key="1">
    <source>
        <dbReference type="SAM" id="Phobius"/>
    </source>
</evidence>
<dbReference type="PANTHER" id="PTHR19991">
    <property type="entry name" value="L 2 01289"/>
    <property type="match status" value="1"/>
</dbReference>
<dbReference type="Pfam" id="PF00085">
    <property type="entry name" value="Thioredoxin"/>
    <property type="match status" value="1"/>
</dbReference>
<sequence>MTYLQLLKIFAGVKDNQIILEKLFLFTEKIKEMCRISFLTIFYLFSSVTAATLETVSDEDLLNLIKTEKYVVTLFTKKDCELCDDVEKQLLHIREDLVDSLSAWVVRVINSQMLRLYSPNKEPAIVFFRQGIPLLYDGQIEDEEILTTLIENKEPIVKELTDDTFEHLTQASTGATTGDWFIMFYSTDCVDCQRLGARWEAVGAKLKQRINVARVNKYSTGASTARRFGVYEVPQFILFKHSKMYRYLIPKHDVKSFVSFAKEWFKNAHGEKVPVPQSPFDDLTQMIAHFLIENPWILKLGSITVGVLIIVTVASKLRRKAEVPQQKKDT</sequence>
<keyword evidence="3" id="KW-1185">Reference proteome</keyword>
<name>A0AAJ7DVN3_9HYME</name>
<dbReference type="CDD" id="cd02961">
    <property type="entry name" value="PDI_a_family"/>
    <property type="match status" value="1"/>
</dbReference>
<dbReference type="Proteomes" id="UP000695007">
    <property type="component" value="Unplaced"/>
</dbReference>
<dbReference type="InterPro" id="IPR036249">
    <property type="entry name" value="Thioredoxin-like_sf"/>
</dbReference>
<feature type="domain" description="Thioredoxin" evidence="2">
    <location>
        <begin position="157"/>
        <end position="252"/>
    </location>
</feature>
<organism evidence="3 4">
    <name type="scientific">Ceratosolen solmsi marchali</name>
    <dbReference type="NCBI Taxonomy" id="326594"/>
    <lineage>
        <taxon>Eukaryota</taxon>
        <taxon>Metazoa</taxon>
        <taxon>Ecdysozoa</taxon>
        <taxon>Arthropoda</taxon>
        <taxon>Hexapoda</taxon>
        <taxon>Insecta</taxon>
        <taxon>Pterygota</taxon>
        <taxon>Neoptera</taxon>
        <taxon>Endopterygota</taxon>
        <taxon>Hymenoptera</taxon>
        <taxon>Apocrita</taxon>
        <taxon>Proctotrupomorpha</taxon>
        <taxon>Chalcidoidea</taxon>
        <taxon>Agaonidae</taxon>
        <taxon>Agaoninae</taxon>
        <taxon>Ceratosolen</taxon>
    </lineage>
</organism>
<accession>A0AAJ7DVN3</accession>
<dbReference type="RefSeq" id="XP_011498107.1">
    <property type="nucleotide sequence ID" value="XM_011499805.1"/>
</dbReference>